<sequence>MLVALSKIIPKVFNKKRADPKSGSCPVEDVLNHTCRVIMLDNSDLFLNFKLTEKAENLMNIICGKIDLVEREYFGLRYSDSVCNLRWLNLSKSLNSQLPGPGPHSIFFCVRFYAVDPCKLVTPEAKYQFYLQIKRDILHGGIHLTRDLAIQLSAYAIQAEYGDNQSEVLDDDEFMDFLFIREDSEEYRKEVQEWQKNVSGRSPTKCEFQFLDKVKWVESYGLQMYPVKSQDDLDYTIGIAPVGLYLFKKEIKMAVYCWPRLTKISYKNKTVAFKVRDRYGDEMTNSFILPSKNHAKLLWTHMLEHHTFFMLQARENVQSSTMLTVTSLANFKQQQQQQQHKHSRSFSASSNSSRFLSFGSKLFSKKDKKDCHNCLQPHLNSSIRQQKKCCCSDDSSLRNFLNRSLVPDLVSGSRFNEVTKTRAGLRQRRQSGSNSFHDRDIPMARPSSCATIAPIVRDPADYDQVAAAEVVGDSPRSCRSSSIRWDARVLQQMRDGRNRMGSVSNSHRNNLRVGREEFRSDSGSGIVRLKWPNY</sequence>
<feature type="region of interest" description="Disordered" evidence="1">
    <location>
        <begin position="333"/>
        <end position="352"/>
    </location>
</feature>
<dbReference type="Pfam" id="PF09379">
    <property type="entry name" value="FERM_N"/>
    <property type="match status" value="1"/>
</dbReference>
<reference evidence="4" key="3">
    <citation type="submission" date="2015-06" db="UniProtKB">
        <authorList>
            <consortium name="EnsemblMetazoa"/>
        </authorList>
    </citation>
    <scope>IDENTIFICATION</scope>
</reference>
<dbReference type="PANTHER" id="PTHR23280:SF25">
    <property type="entry name" value="MOESIN_EZRIN_RADIXIN HOMOLOG 1"/>
    <property type="match status" value="1"/>
</dbReference>
<dbReference type="eggNOG" id="KOG3530">
    <property type="taxonomic scope" value="Eukaryota"/>
</dbReference>
<dbReference type="HOGENOM" id="CLU_510284_0_0_1"/>
<dbReference type="STRING" id="6412.T1FVC9"/>
<dbReference type="GO" id="GO:0005856">
    <property type="term" value="C:cytoskeleton"/>
    <property type="evidence" value="ECO:0000318"/>
    <property type="project" value="GO_Central"/>
</dbReference>
<reference evidence="5" key="1">
    <citation type="submission" date="2012-12" db="EMBL/GenBank/DDBJ databases">
        <authorList>
            <person name="Hellsten U."/>
            <person name="Grimwood J."/>
            <person name="Chapman J.A."/>
            <person name="Shapiro H."/>
            <person name="Aerts A."/>
            <person name="Otillar R.P."/>
            <person name="Terry A.Y."/>
            <person name="Boore J.L."/>
            <person name="Simakov O."/>
            <person name="Marletaz F."/>
            <person name="Cho S.-J."/>
            <person name="Edsinger-Gonzales E."/>
            <person name="Havlak P."/>
            <person name="Kuo D.-H."/>
            <person name="Larsson T."/>
            <person name="Lv J."/>
            <person name="Arendt D."/>
            <person name="Savage R."/>
            <person name="Osoegawa K."/>
            <person name="de Jong P."/>
            <person name="Lindberg D.R."/>
            <person name="Seaver E.C."/>
            <person name="Weisblat D.A."/>
            <person name="Putnam N.H."/>
            <person name="Grigoriev I.V."/>
            <person name="Rokhsar D.S."/>
        </authorList>
    </citation>
    <scope>NUCLEOTIDE SEQUENCE</scope>
</reference>
<dbReference type="FunFam" id="3.10.20.90:FF:000039">
    <property type="entry name" value="Tyrosine-protein phosphatase non-receptor type"/>
    <property type="match status" value="1"/>
</dbReference>
<dbReference type="Gene3D" id="3.10.20.90">
    <property type="entry name" value="Phosphatidylinositol 3-kinase Catalytic Subunit, Chain A, domain 1"/>
    <property type="match status" value="1"/>
</dbReference>
<dbReference type="Pfam" id="PF09380">
    <property type="entry name" value="FERM_C"/>
    <property type="match status" value="1"/>
</dbReference>
<dbReference type="InterPro" id="IPR019749">
    <property type="entry name" value="Band_41_domain"/>
</dbReference>
<dbReference type="SUPFAM" id="SSF47031">
    <property type="entry name" value="Second domain of FERM"/>
    <property type="match status" value="1"/>
</dbReference>
<dbReference type="PRINTS" id="PR00935">
    <property type="entry name" value="BAND41"/>
</dbReference>
<dbReference type="PROSITE" id="PS50057">
    <property type="entry name" value="FERM_3"/>
    <property type="match status" value="1"/>
</dbReference>
<dbReference type="InterPro" id="IPR000299">
    <property type="entry name" value="FERM_domain"/>
</dbReference>
<dbReference type="SMART" id="SM01196">
    <property type="entry name" value="FERM_C"/>
    <property type="match status" value="1"/>
</dbReference>
<dbReference type="OrthoDB" id="6235974at2759"/>
<dbReference type="InterPro" id="IPR011993">
    <property type="entry name" value="PH-like_dom_sf"/>
</dbReference>
<dbReference type="InterPro" id="IPR018979">
    <property type="entry name" value="FERM_N"/>
</dbReference>
<dbReference type="Pfam" id="PF00373">
    <property type="entry name" value="FERM_M"/>
    <property type="match status" value="1"/>
</dbReference>
<dbReference type="InterPro" id="IPR019748">
    <property type="entry name" value="FERM_central"/>
</dbReference>
<dbReference type="EMBL" id="KB097563">
    <property type="protein sequence ID" value="ESN94803.1"/>
    <property type="molecule type" value="Genomic_DNA"/>
</dbReference>
<dbReference type="Gene3D" id="1.20.80.10">
    <property type="match status" value="1"/>
</dbReference>
<dbReference type="KEGG" id="hro:HELRODRAFT_193792"/>
<dbReference type="InterPro" id="IPR035963">
    <property type="entry name" value="FERM_2"/>
</dbReference>
<dbReference type="Gene3D" id="2.30.29.30">
    <property type="entry name" value="Pleckstrin-homology domain (PH domain)/Phosphotyrosine-binding domain (PTB)"/>
    <property type="match status" value="1"/>
</dbReference>
<dbReference type="InterPro" id="IPR029071">
    <property type="entry name" value="Ubiquitin-like_domsf"/>
</dbReference>
<dbReference type="SMART" id="SM00295">
    <property type="entry name" value="B41"/>
    <property type="match status" value="1"/>
</dbReference>
<evidence type="ECO:0000256" key="1">
    <source>
        <dbReference type="SAM" id="MobiDB-lite"/>
    </source>
</evidence>
<dbReference type="GO" id="GO:0031032">
    <property type="term" value="P:actomyosin structure organization"/>
    <property type="evidence" value="ECO:0000318"/>
    <property type="project" value="GO_Central"/>
</dbReference>
<dbReference type="CDD" id="cd14473">
    <property type="entry name" value="FERM_B-lobe"/>
    <property type="match status" value="1"/>
</dbReference>
<dbReference type="InterPro" id="IPR018980">
    <property type="entry name" value="FERM_PH-like_C"/>
</dbReference>
<accession>T1FVC9</accession>
<dbReference type="InterPro" id="IPR019747">
    <property type="entry name" value="FERM_CS"/>
</dbReference>
<dbReference type="AlphaFoldDB" id="T1FVC9"/>
<dbReference type="EnsemblMetazoa" id="HelroT193792">
    <property type="protein sequence ID" value="HelroP193792"/>
    <property type="gene ID" value="HelroG193792"/>
</dbReference>
<evidence type="ECO:0000313" key="5">
    <source>
        <dbReference type="Proteomes" id="UP000015101"/>
    </source>
</evidence>
<evidence type="ECO:0000313" key="4">
    <source>
        <dbReference type="EnsemblMetazoa" id="HelroP193792"/>
    </source>
</evidence>
<dbReference type="SUPFAM" id="SSF50729">
    <property type="entry name" value="PH domain-like"/>
    <property type="match status" value="1"/>
</dbReference>
<dbReference type="PANTHER" id="PTHR23280">
    <property type="entry name" value="4.1 G PROTEIN"/>
    <property type="match status" value="1"/>
</dbReference>
<organism evidence="4 5">
    <name type="scientific">Helobdella robusta</name>
    <name type="common">Californian leech</name>
    <dbReference type="NCBI Taxonomy" id="6412"/>
    <lineage>
        <taxon>Eukaryota</taxon>
        <taxon>Metazoa</taxon>
        <taxon>Spiralia</taxon>
        <taxon>Lophotrochozoa</taxon>
        <taxon>Annelida</taxon>
        <taxon>Clitellata</taxon>
        <taxon>Hirudinea</taxon>
        <taxon>Rhynchobdellida</taxon>
        <taxon>Glossiphoniidae</taxon>
        <taxon>Helobdella</taxon>
    </lineage>
</organism>
<dbReference type="SUPFAM" id="SSF54236">
    <property type="entry name" value="Ubiquitin-like"/>
    <property type="match status" value="1"/>
</dbReference>
<name>T1FVC9_HELRO</name>
<dbReference type="InParanoid" id="T1FVC9"/>
<protein>
    <recommendedName>
        <fullName evidence="2">FERM domain-containing protein</fullName>
    </recommendedName>
</protein>
<evidence type="ECO:0000259" key="2">
    <source>
        <dbReference type="PROSITE" id="PS50057"/>
    </source>
</evidence>
<feature type="domain" description="FERM" evidence="2">
    <location>
        <begin position="33"/>
        <end position="313"/>
    </location>
</feature>
<proteinExistence type="predicted"/>
<dbReference type="CDD" id="cd01765">
    <property type="entry name" value="FERM_F0_F1"/>
    <property type="match status" value="1"/>
</dbReference>
<gene>
    <name evidence="4" type="primary">20212775</name>
    <name evidence="3" type="ORF">HELRODRAFT_193792</name>
</gene>
<dbReference type="EMBL" id="AMQM01007114">
    <property type="status" value="NOT_ANNOTATED_CDS"/>
    <property type="molecule type" value="Genomic_DNA"/>
</dbReference>
<dbReference type="Proteomes" id="UP000015101">
    <property type="component" value="Unassembled WGS sequence"/>
</dbReference>
<dbReference type="GeneID" id="20212775"/>
<dbReference type="InterPro" id="IPR014352">
    <property type="entry name" value="FERM/acyl-CoA-bd_prot_sf"/>
</dbReference>
<keyword evidence="5" id="KW-1185">Reference proteome</keyword>
<dbReference type="PROSITE" id="PS00660">
    <property type="entry name" value="FERM_1"/>
    <property type="match status" value="1"/>
</dbReference>
<evidence type="ECO:0000313" key="3">
    <source>
        <dbReference type="EMBL" id="ESN94803.1"/>
    </source>
</evidence>
<dbReference type="FunFam" id="1.20.80.10:FF:000031">
    <property type="entry name" value="FERM domain (Protein4.1-ezrin-radixin-moesin) family"/>
    <property type="match status" value="1"/>
</dbReference>
<dbReference type="RefSeq" id="XP_009027155.1">
    <property type="nucleotide sequence ID" value="XM_009028907.1"/>
</dbReference>
<dbReference type="OMA" id="ARTDNEH"/>
<reference evidence="3 5" key="2">
    <citation type="journal article" date="2013" name="Nature">
        <title>Insights into bilaterian evolution from three spiralian genomes.</title>
        <authorList>
            <person name="Simakov O."/>
            <person name="Marletaz F."/>
            <person name="Cho S.J."/>
            <person name="Edsinger-Gonzales E."/>
            <person name="Havlak P."/>
            <person name="Hellsten U."/>
            <person name="Kuo D.H."/>
            <person name="Larsson T."/>
            <person name="Lv J."/>
            <person name="Arendt D."/>
            <person name="Savage R."/>
            <person name="Osoegawa K."/>
            <person name="de Jong P."/>
            <person name="Grimwood J."/>
            <person name="Chapman J.A."/>
            <person name="Shapiro H."/>
            <person name="Aerts A."/>
            <person name="Otillar R.P."/>
            <person name="Terry A.Y."/>
            <person name="Boore J.L."/>
            <person name="Grigoriev I.V."/>
            <person name="Lindberg D.R."/>
            <person name="Seaver E.C."/>
            <person name="Weisblat D.A."/>
            <person name="Putnam N.H."/>
            <person name="Rokhsar D.S."/>
        </authorList>
    </citation>
    <scope>NUCLEOTIDE SEQUENCE</scope>
</reference>
<dbReference type="CTD" id="20212775"/>